<evidence type="ECO:0000313" key="3">
    <source>
        <dbReference type="EMBL" id="CDW77329.1"/>
    </source>
</evidence>
<protein>
    <recommendedName>
        <fullName evidence="2">DnaJ-like protein C11 C-terminal domain-containing protein</fullName>
    </recommendedName>
</protein>
<gene>
    <name evidence="3" type="primary">Contig10344.g11035</name>
    <name evidence="3" type="ORF">STYLEM_6289</name>
</gene>
<reference evidence="3 4" key="1">
    <citation type="submission" date="2014-06" db="EMBL/GenBank/DDBJ databases">
        <authorList>
            <person name="Swart Estienne"/>
        </authorList>
    </citation>
    <scope>NUCLEOTIDE SEQUENCE [LARGE SCALE GENOMIC DNA]</scope>
    <source>
        <strain evidence="3 4">130c</strain>
    </source>
</reference>
<keyword evidence="1" id="KW-0143">Chaperone</keyword>
<dbReference type="InterPro" id="IPR024586">
    <property type="entry name" value="DnaJ-like_C11_C"/>
</dbReference>
<evidence type="ECO:0000256" key="1">
    <source>
        <dbReference type="ARBA" id="ARBA00023186"/>
    </source>
</evidence>
<dbReference type="Proteomes" id="UP000039865">
    <property type="component" value="Unassembled WGS sequence"/>
</dbReference>
<name>A0A078A548_STYLE</name>
<dbReference type="InParanoid" id="A0A078A548"/>
<proteinExistence type="predicted"/>
<feature type="domain" description="DnaJ-like protein C11 C-terminal" evidence="2">
    <location>
        <begin position="382"/>
        <end position="513"/>
    </location>
</feature>
<dbReference type="Pfam" id="PF11875">
    <property type="entry name" value="DnaJ-like_C11_C"/>
    <property type="match status" value="1"/>
</dbReference>
<organism evidence="3 4">
    <name type="scientific">Stylonychia lemnae</name>
    <name type="common">Ciliate</name>
    <dbReference type="NCBI Taxonomy" id="5949"/>
    <lineage>
        <taxon>Eukaryota</taxon>
        <taxon>Sar</taxon>
        <taxon>Alveolata</taxon>
        <taxon>Ciliophora</taxon>
        <taxon>Intramacronucleata</taxon>
        <taxon>Spirotrichea</taxon>
        <taxon>Stichotrichia</taxon>
        <taxon>Sporadotrichida</taxon>
        <taxon>Oxytrichidae</taxon>
        <taxon>Stylonychinae</taxon>
        <taxon>Stylonychia</taxon>
    </lineage>
</organism>
<accession>A0A078A548</accession>
<dbReference type="AlphaFoldDB" id="A0A078A548"/>
<evidence type="ECO:0000259" key="2">
    <source>
        <dbReference type="Pfam" id="PF11875"/>
    </source>
</evidence>
<evidence type="ECO:0000313" key="4">
    <source>
        <dbReference type="Proteomes" id="UP000039865"/>
    </source>
</evidence>
<keyword evidence="4" id="KW-1185">Reference proteome</keyword>
<sequence length="532" mass="62647">MNQDNQQNQNNIDLEDNTNLRVSLPQTQYFSHEALREMSKRFKEQNKENQHDMQMNWPGQASEDNLLYYGDTMCFEQRYINDLRFQRFTTDNKFTFAADFIINEKTQMRMNCLVSNKNKQVVGFLYPKFKYQFRPKTQLEGGFSVGSIHRRMIGISHILSPKLSVGYQAELCYLRKQLTHSFSAKEKFGRNSYLTTTYSNNSQGKYNFKIKNDNYIDDQVTQNYQNLMLRSAKKVTSIVSIRENKIEAQAMSSHKISRRFRSRLQVGASMDSEVSYSAENEFKWQFRDHVRLYSGLRYSIDGWQFLFGIKIAGLKLKIPLIFIEGEGNQETEEVSKIQNYPNWFKYSLIIGGFVLGTYIMKMLDNNIDKKKITKWIQNSLIKLKDRQEDSLLLIKDRSIRNQRQIESKLFIMRALYGQKSEIKKFIDRFQGGDRLNQITSPYESSFVSEMPYGISDVTIPIRFSLEPNGLTLEKMKTKENILGFFNPIPPFRMEHDNPVLCIIYKRQEESDTIRVSYYSDDEEVKILIDVQQ</sequence>
<dbReference type="EMBL" id="CCKQ01006045">
    <property type="protein sequence ID" value="CDW77329.1"/>
    <property type="molecule type" value="Genomic_DNA"/>
</dbReference>